<dbReference type="PANTHER" id="PTHR43420:SF47">
    <property type="entry name" value="N-ACETYLTRANSFERASE DOMAIN-CONTAINING PROTEIN"/>
    <property type="match status" value="1"/>
</dbReference>
<dbReference type="CDD" id="cd04301">
    <property type="entry name" value="NAT_SF"/>
    <property type="match status" value="1"/>
</dbReference>
<gene>
    <name evidence="4" type="ORF">GT019_05245</name>
</gene>
<dbReference type="InterPro" id="IPR000182">
    <property type="entry name" value="GNAT_dom"/>
</dbReference>
<keyword evidence="5" id="KW-1185">Reference proteome</keyword>
<proteinExistence type="predicted"/>
<dbReference type="SUPFAM" id="SSF55729">
    <property type="entry name" value="Acyl-CoA N-acyltransferases (Nat)"/>
    <property type="match status" value="1"/>
</dbReference>
<accession>A0ABW9XL38</accession>
<dbReference type="InterPro" id="IPR050680">
    <property type="entry name" value="YpeA/RimI_acetyltransf"/>
</dbReference>
<evidence type="ECO:0000313" key="5">
    <source>
        <dbReference type="Proteomes" id="UP000665561"/>
    </source>
</evidence>
<evidence type="ECO:0000256" key="1">
    <source>
        <dbReference type="ARBA" id="ARBA00022679"/>
    </source>
</evidence>
<comment type="caution">
    <text evidence="4">The sequence shown here is derived from an EMBL/GenBank/DDBJ whole genome shotgun (WGS) entry which is preliminary data.</text>
</comment>
<dbReference type="PANTHER" id="PTHR43420">
    <property type="entry name" value="ACETYLTRANSFERASE"/>
    <property type="match status" value="1"/>
</dbReference>
<dbReference type="Gene3D" id="3.40.630.30">
    <property type="match status" value="1"/>
</dbReference>
<dbReference type="Proteomes" id="UP000665561">
    <property type="component" value="Unassembled WGS sequence"/>
</dbReference>
<evidence type="ECO:0000259" key="3">
    <source>
        <dbReference type="PROSITE" id="PS51186"/>
    </source>
</evidence>
<dbReference type="PROSITE" id="PS51186">
    <property type="entry name" value="GNAT"/>
    <property type="match status" value="1"/>
</dbReference>
<keyword evidence="1" id="KW-0808">Transferase</keyword>
<evidence type="ECO:0000313" key="4">
    <source>
        <dbReference type="EMBL" id="NBD23268.1"/>
    </source>
</evidence>
<dbReference type="EMBL" id="JAAAMV010000002">
    <property type="protein sequence ID" value="NBD23268.1"/>
    <property type="molecule type" value="Genomic_DNA"/>
</dbReference>
<name>A0ABW9XL38_9BACL</name>
<organism evidence="4 5">
    <name type="scientific">Paenibacillus glycinis</name>
    <dbReference type="NCBI Taxonomy" id="2697035"/>
    <lineage>
        <taxon>Bacteria</taxon>
        <taxon>Bacillati</taxon>
        <taxon>Bacillota</taxon>
        <taxon>Bacilli</taxon>
        <taxon>Bacillales</taxon>
        <taxon>Paenibacillaceae</taxon>
        <taxon>Paenibacillus</taxon>
    </lineage>
</organism>
<keyword evidence="2" id="KW-0012">Acyltransferase</keyword>
<protein>
    <submittedName>
        <fullName evidence="4">GNAT family N-acetyltransferase</fullName>
    </submittedName>
</protein>
<reference evidence="4 5" key="1">
    <citation type="submission" date="2020-01" db="EMBL/GenBank/DDBJ databases">
        <title>Paenibacillus soybeanensis sp. nov. isolated from the nodules of soybean (Glycine max(L.) Merr).</title>
        <authorList>
            <person name="Wang H."/>
        </authorList>
    </citation>
    <scope>NUCLEOTIDE SEQUENCE [LARGE SCALE GENOMIC DNA]</scope>
    <source>
        <strain evidence="4 5">T1</strain>
    </source>
</reference>
<dbReference type="Pfam" id="PF00583">
    <property type="entry name" value="Acetyltransf_1"/>
    <property type="match status" value="1"/>
</dbReference>
<evidence type="ECO:0000256" key="2">
    <source>
        <dbReference type="ARBA" id="ARBA00023315"/>
    </source>
</evidence>
<dbReference type="InterPro" id="IPR016181">
    <property type="entry name" value="Acyl_CoA_acyltransferase"/>
</dbReference>
<feature type="domain" description="N-acetyltransferase" evidence="3">
    <location>
        <begin position="1"/>
        <end position="166"/>
    </location>
</feature>
<sequence length="183" mass="20582">MFIRLLQPGDRAVFRQLRQRAIEEHPESFSSSSEELSDAPELLIASDHVSRFVVGAFAENGDLIGIVGFKQESLMKFRHKGVIWGMYVDKSWQGKGIAKRLLARLIECVETTTEVEQLNLAVAESNEGAKRLYESFGFVTYGLEINAMKLKDRTFVNGEYMTKQLARSRVAAGDGMQKPLFTS</sequence>